<dbReference type="AlphaFoldDB" id="A0A4R8QHX1"/>
<dbReference type="GO" id="GO:0008237">
    <property type="term" value="F:metallopeptidase activity"/>
    <property type="evidence" value="ECO:0007669"/>
    <property type="project" value="InterPro"/>
</dbReference>
<feature type="chain" id="PRO_5020226917" description="Lysine-specific metallo-endopeptidase domain-containing protein" evidence="1">
    <location>
        <begin position="18"/>
        <end position="293"/>
    </location>
</feature>
<evidence type="ECO:0008006" key="4">
    <source>
        <dbReference type="Google" id="ProtNLM"/>
    </source>
</evidence>
<evidence type="ECO:0000256" key="1">
    <source>
        <dbReference type="SAM" id="SignalP"/>
    </source>
</evidence>
<evidence type="ECO:0000313" key="3">
    <source>
        <dbReference type="Proteomes" id="UP000295083"/>
    </source>
</evidence>
<dbReference type="SUPFAM" id="SSF55486">
    <property type="entry name" value="Metalloproteases ('zincins'), catalytic domain"/>
    <property type="match status" value="1"/>
</dbReference>
<dbReference type="Proteomes" id="UP000295083">
    <property type="component" value="Unassembled WGS sequence"/>
</dbReference>
<gene>
    <name evidence="2" type="ORF">C8035_v004818</name>
</gene>
<name>A0A4R8QHX1_9PEZI</name>
<comment type="caution">
    <text evidence="2">The sequence shown here is derived from an EMBL/GenBank/DDBJ whole genome shotgun (WGS) entry which is preliminary data.</text>
</comment>
<organism evidence="2 3">
    <name type="scientific">Colletotrichum spinosum</name>
    <dbReference type="NCBI Taxonomy" id="1347390"/>
    <lineage>
        <taxon>Eukaryota</taxon>
        <taxon>Fungi</taxon>
        <taxon>Dikarya</taxon>
        <taxon>Ascomycota</taxon>
        <taxon>Pezizomycotina</taxon>
        <taxon>Sordariomycetes</taxon>
        <taxon>Hypocreomycetidae</taxon>
        <taxon>Glomerellales</taxon>
        <taxon>Glomerellaceae</taxon>
        <taxon>Colletotrichum</taxon>
        <taxon>Colletotrichum orbiculare species complex</taxon>
    </lineage>
</organism>
<accession>A0A4R8QHX1</accession>
<keyword evidence="3" id="KW-1185">Reference proteome</keyword>
<sequence>MHWQTLWLLCFVGLVHCAAVEPSLLHKRSRKEHIGIVAGNSGRNSEYFCDSSQAATIEKSILWMNRYAASAYNFLYEDDSEKTAAFIGWFGVSNMNKATYIRREIYDPIYELGSEAKYYVADLEDLDDTLVIGCGNLRNTEDCRKRGTAFVAKKLTNTIVACPYYFSNNGAVASDAGEQQSVTTWRSQRTLVPAAGFALLHEVTHITAVVDDFEYWTDGLASQDHAYEPSECIKLPDLRQINNAQNYALFALDVRVNPEYAGKQVDMDGDDDDKWQFAVRWLRNGVGGRKEQP</sequence>
<dbReference type="EMBL" id="QAPG01000016">
    <property type="protein sequence ID" value="TDZ38498.1"/>
    <property type="molecule type" value="Genomic_DNA"/>
</dbReference>
<keyword evidence="1" id="KW-0732">Signal</keyword>
<dbReference type="Gene3D" id="3.40.390.10">
    <property type="entry name" value="Collagenase (Catalytic Domain)"/>
    <property type="match status" value="1"/>
</dbReference>
<dbReference type="InterPro" id="IPR024079">
    <property type="entry name" value="MetalloPept_cat_dom_sf"/>
</dbReference>
<feature type="signal peptide" evidence="1">
    <location>
        <begin position="1"/>
        <end position="17"/>
    </location>
</feature>
<evidence type="ECO:0000313" key="2">
    <source>
        <dbReference type="EMBL" id="TDZ38498.1"/>
    </source>
</evidence>
<protein>
    <recommendedName>
        <fullName evidence="4">Lysine-specific metallo-endopeptidase domain-containing protein</fullName>
    </recommendedName>
</protein>
<proteinExistence type="predicted"/>
<reference evidence="2 3" key="1">
    <citation type="submission" date="2018-11" db="EMBL/GenBank/DDBJ databases">
        <title>Genome sequence and assembly of Colletotrichum spinosum.</title>
        <authorList>
            <person name="Gan P."/>
            <person name="Shirasu K."/>
        </authorList>
    </citation>
    <scope>NUCLEOTIDE SEQUENCE [LARGE SCALE GENOMIC DNA]</scope>
    <source>
        <strain evidence="2 3">CBS 515.97</strain>
    </source>
</reference>